<organism evidence="1 2">
    <name type="scientific">Patagioenas fasciata monilis</name>
    <dbReference type="NCBI Taxonomy" id="372326"/>
    <lineage>
        <taxon>Eukaryota</taxon>
        <taxon>Metazoa</taxon>
        <taxon>Chordata</taxon>
        <taxon>Craniata</taxon>
        <taxon>Vertebrata</taxon>
        <taxon>Euteleostomi</taxon>
        <taxon>Archelosauria</taxon>
        <taxon>Archosauria</taxon>
        <taxon>Dinosauria</taxon>
        <taxon>Saurischia</taxon>
        <taxon>Theropoda</taxon>
        <taxon>Coelurosauria</taxon>
        <taxon>Aves</taxon>
        <taxon>Neognathae</taxon>
        <taxon>Neoaves</taxon>
        <taxon>Columbimorphae</taxon>
        <taxon>Columbiformes</taxon>
        <taxon>Columbidae</taxon>
        <taxon>Patagioenas</taxon>
    </lineage>
</organism>
<dbReference type="Proteomes" id="UP000190648">
    <property type="component" value="Unassembled WGS sequence"/>
</dbReference>
<proteinExistence type="predicted"/>
<dbReference type="EMBL" id="LSYS01001765">
    <property type="protein sequence ID" value="OPJ87101.1"/>
    <property type="molecule type" value="Genomic_DNA"/>
</dbReference>
<name>A0A1V4KRQ9_PATFA</name>
<evidence type="ECO:0000313" key="1">
    <source>
        <dbReference type="EMBL" id="OPJ87101.1"/>
    </source>
</evidence>
<dbReference type="AlphaFoldDB" id="A0A1V4KRQ9"/>
<gene>
    <name evidence="1" type="ORF">AV530_015464</name>
</gene>
<accession>A0A1V4KRQ9</accession>
<evidence type="ECO:0000313" key="2">
    <source>
        <dbReference type="Proteomes" id="UP000190648"/>
    </source>
</evidence>
<protein>
    <submittedName>
        <fullName evidence="1">Uncharacterized protein</fullName>
    </submittedName>
</protein>
<sequence length="69" mass="8018">MLRLGTAPAARGEGAWRHRPAVTSFWKDQCEHNYTFLIESYELLQDLRRSENAVDLCKPPNFLNYFDTG</sequence>
<reference evidence="1 2" key="1">
    <citation type="submission" date="2016-02" db="EMBL/GenBank/DDBJ databases">
        <title>Band-tailed pigeon sequencing and assembly.</title>
        <authorList>
            <person name="Soares A.E."/>
            <person name="Novak B.J."/>
            <person name="Rice E.S."/>
            <person name="O'Connell B."/>
            <person name="Chang D."/>
            <person name="Weber S."/>
            <person name="Shapiro B."/>
        </authorList>
    </citation>
    <scope>NUCLEOTIDE SEQUENCE [LARGE SCALE GENOMIC DNA]</scope>
    <source>
        <strain evidence="1">BTP2013</strain>
        <tissue evidence="1">Blood</tissue>
    </source>
</reference>
<comment type="caution">
    <text evidence="1">The sequence shown here is derived from an EMBL/GenBank/DDBJ whole genome shotgun (WGS) entry which is preliminary data.</text>
</comment>
<keyword evidence="2" id="KW-1185">Reference proteome</keyword>